<accession>A0ABY7H8S0</accession>
<feature type="compositionally biased region" description="Low complexity" evidence="1">
    <location>
        <begin position="51"/>
        <end position="69"/>
    </location>
</feature>
<dbReference type="Proteomes" id="UP001164459">
    <property type="component" value="Chromosome"/>
</dbReference>
<evidence type="ECO:0000256" key="1">
    <source>
        <dbReference type="SAM" id="MobiDB-lite"/>
    </source>
</evidence>
<evidence type="ECO:0000313" key="2">
    <source>
        <dbReference type="EMBL" id="WAS95669.1"/>
    </source>
</evidence>
<evidence type="ECO:0000313" key="3">
    <source>
        <dbReference type="Proteomes" id="UP001164459"/>
    </source>
</evidence>
<feature type="region of interest" description="Disordered" evidence="1">
    <location>
        <begin position="12"/>
        <end position="69"/>
    </location>
</feature>
<proteinExistence type="predicted"/>
<name>A0ABY7H8S0_9BACT</name>
<protein>
    <submittedName>
        <fullName evidence="2">Uncharacterized protein</fullName>
    </submittedName>
</protein>
<reference evidence="2" key="1">
    <citation type="submission" date="2022-11" db="EMBL/GenBank/DDBJ databases">
        <title>Minimal conservation of predation-associated metabolite biosynthetic gene clusters underscores biosynthetic potential of Myxococcota including descriptions for ten novel species: Archangium lansinium sp. nov., Myxococcus landrumus sp. nov., Nannocystis bai.</title>
        <authorList>
            <person name="Ahearne A."/>
            <person name="Stevens C."/>
            <person name="Dowd S."/>
        </authorList>
    </citation>
    <scope>NUCLEOTIDE SEQUENCE</scope>
    <source>
        <strain evidence="2">Fl3</strain>
    </source>
</reference>
<feature type="compositionally biased region" description="Polar residues" evidence="1">
    <location>
        <begin position="24"/>
        <end position="45"/>
    </location>
</feature>
<organism evidence="2 3">
    <name type="scientific">Nannocystis punicea</name>
    <dbReference type="NCBI Taxonomy" id="2995304"/>
    <lineage>
        <taxon>Bacteria</taxon>
        <taxon>Pseudomonadati</taxon>
        <taxon>Myxococcota</taxon>
        <taxon>Polyangia</taxon>
        <taxon>Nannocystales</taxon>
        <taxon>Nannocystaceae</taxon>
        <taxon>Nannocystis</taxon>
    </lineage>
</organism>
<keyword evidence="3" id="KW-1185">Reference proteome</keyword>
<dbReference type="RefSeq" id="WP_269038015.1">
    <property type="nucleotide sequence ID" value="NZ_CP114040.1"/>
</dbReference>
<gene>
    <name evidence="2" type="ORF">O0S08_05860</name>
</gene>
<sequence>MLVGAAAWLTACGPRQAPGDGASGETTTGSDTTAEQPAGDSDTTGSPPPATTTEHATTEAASTGSSVTSTGGEGESCDFYAQNCAAGFKCAPRFDGLGEDLCLDEPFVCVPLFEAPVGLGARCRRFDGVCGGRDECGPGLFCAYVDEDNVFGTCMRICELGDGIECPDESETPLRIGGVVSVCIKNCEPLADDCPRGMTCAILPGPEWLLGCAALDPNAGGLKSPCESHDDCLPGFTCAFAPSFECVPYCELGVPGACDALPGSECQEHELVNVALCLPP</sequence>
<dbReference type="EMBL" id="CP114040">
    <property type="protein sequence ID" value="WAS95669.1"/>
    <property type="molecule type" value="Genomic_DNA"/>
</dbReference>